<keyword evidence="13" id="KW-0408">Iron</keyword>
<evidence type="ECO:0000256" key="13">
    <source>
        <dbReference type="ARBA" id="ARBA00023004"/>
    </source>
</evidence>
<dbReference type="InterPro" id="IPR041854">
    <property type="entry name" value="BFD-like_2Fe2S-bd_dom_sf"/>
</dbReference>
<evidence type="ECO:0000256" key="16">
    <source>
        <dbReference type="ARBA" id="ARBA00034078"/>
    </source>
</evidence>
<keyword evidence="10" id="KW-0479">Metal-binding</keyword>
<dbReference type="InterPro" id="IPR012748">
    <property type="entry name" value="Rieske-like_NirD"/>
</dbReference>
<evidence type="ECO:0000256" key="17">
    <source>
        <dbReference type="ARBA" id="ARBA00050114"/>
    </source>
</evidence>
<gene>
    <name evidence="23" type="ORF">FA14DRAFT_118856</name>
</gene>
<evidence type="ECO:0000256" key="9">
    <source>
        <dbReference type="ARBA" id="ARBA00022714"/>
    </source>
</evidence>
<feature type="region of interest" description="Disordered" evidence="21">
    <location>
        <begin position="1093"/>
        <end position="1114"/>
    </location>
</feature>
<evidence type="ECO:0000256" key="15">
    <source>
        <dbReference type="ARBA" id="ARBA00023063"/>
    </source>
</evidence>
<dbReference type="InParanoid" id="A0A316VKT4"/>
<name>A0A316VKT4_9BASI</name>
<dbReference type="GO" id="GO:0042128">
    <property type="term" value="P:nitrate assimilation"/>
    <property type="evidence" value="ECO:0007669"/>
    <property type="project" value="UniProtKB-UniPathway"/>
</dbReference>
<dbReference type="CDD" id="cd19944">
    <property type="entry name" value="NirB_Fer2_BFD-like_2"/>
    <property type="match status" value="1"/>
</dbReference>
<evidence type="ECO:0000256" key="18">
    <source>
        <dbReference type="ARBA" id="ARBA00051413"/>
    </source>
</evidence>
<evidence type="ECO:0000256" key="10">
    <source>
        <dbReference type="ARBA" id="ARBA00022723"/>
    </source>
</evidence>
<keyword evidence="8" id="KW-0285">Flavoprotein</keyword>
<dbReference type="GO" id="GO:0051539">
    <property type="term" value="F:4 iron, 4 sulfur cluster binding"/>
    <property type="evidence" value="ECO:0007669"/>
    <property type="project" value="UniProtKB-KW"/>
</dbReference>
<evidence type="ECO:0000313" key="23">
    <source>
        <dbReference type="EMBL" id="PWN37678.1"/>
    </source>
</evidence>
<dbReference type="Gene3D" id="2.102.10.10">
    <property type="entry name" value="Rieske [2Fe-2S] iron-sulphur domain"/>
    <property type="match status" value="1"/>
</dbReference>
<protein>
    <recommendedName>
        <fullName evidence="20">Nitrite reductase [NAD(P)H]</fullName>
        <ecNumber evidence="19">1.7.1.4</ecNumber>
    </recommendedName>
</protein>
<evidence type="ECO:0000256" key="3">
    <source>
        <dbReference type="ARBA" id="ARBA00001974"/>
    </source>
</evidence>
<dbReference type="CDD" id="cd03529">
    <property type="entry name" value="Rieske_NirD"/>
    <property type="match status" value="1"/>
</dbReference>
<dbReference type="SUPFAM" id="SSF51905">
    <property type="entry name" value="FAD/NAD(P)-binding domain"/>
    <property type="match status" value="1"/>
</dbReference>
<dbReference type="SUPFAM" id="SSF55124">
    <property type="entry name" value="Nitrite/Sulfite reductase N-terminal domain-like"/>
    <property type="match status" value="1"/>
</dbReference>
<keyword evidence="7" id="KW-0349">Heme</keyword>
<dbReference type="EMBL" id="KZ819602">
    <property type="protein sequence ID" value="PWN37678.1"/>
    <property type="molecule type" value="Genomic_DNA"/>
</dbReference>
<evidence type="ECO:0000256" key="7">
    <source>
        <dbReference type="ARBA" id="ARBA00022617"/>
    </source>
</evidence>
<dbReference type="InterPro" id="IPR052034">
    <property type="entry name" value="NasD-like"/>
</dbReference>
<comment type="cofactor">
    <cofactor evidence="16">
        <name>[2Fe-2S] cluster</name>
        <dbReference type="ChEBI" id="CHEBI:190135"/>
    </cofactor>
</comment>
<evidence type="ECO:0000256" key="11">
    <source>
        <dbReference type="ARBA" id="ARBA00022827"/>
    </source>
</evidence>
<organism evidence="23 24">
    <name type="scientific">Meira miltonrushii</name>
    <dbReference type="NCBI Taxonomy" id="1280837"/>
    <lineage>
        <taxon>Eukaryota</taxon>
        <taxon>Fungi</taxon>
        <taxon>Dikarya</taxon>
        <taxon>Basidiomycota</taxon>
        <taxon>Ustilaginomycotina</taxon>
        <taxon>Exobasidiomycetes</taxon>
        <taxon>Exobasidiales</taxon>
        <taxon>Brachybasidiaceae</taxon>
        <taxon>Meira</taxon>
    </lineage>
</organism>
<evidence type="ECO:0000256" key="6">
    <source>
        <dbReference type="ARBA" id="ARBA00022485"/>
    </source>
</evidence>
<evidence type="ECO:0000313" key="24">
    <source>
        <dbReference type="Proteomes" id="UP000245771"/>
    </source>
</evidence>
<dbReference type="InterPro" id="IPR036136">
    <property type="entry name" value="Nit/Sulf_reduc_fer-like_dom_sf"/>
</dbReference>
<feature type="region of interest" description="Disordered" evidence="21">
    <location>
        <begin position="1145"/>
        <end position="1165"/>
    </location>
</feature>
<keyword evidence="12" id="KW-0560">Oxidoreductase</keyword>
<dbReference type="InterPro" id="IPR007419">
    <property type="entry name" value="BFD-like_2Fe2S-bd_dom"/>
</dbReference>
<dbReference type="GeneID" id="37018099"/>
<dbReference type="Gene3D" id="1.10.10.1100">
    <property type="entry name" value="BFD-like [2Fe-2S]-binding domain"/>
    <property type="match status" value="1"/>
</dbReference>
<dbReference type="InterPro" id="IPR036922">
    <property type="entry name" value="Rieske_2Fe-2S_sf"/>
</dbReference>
<feature type="domain" description="Rieske" evidence="22">
    <location>
        <begin position="953"/>
        <end position="1064"/>
    </location>
</feature>
<evidence type="ECO:0000259" key="22">
    <source>
        <dbReference type="PROSITE" id="PS51296"/>
    </source>
</evidence>
<dbReference type="AlphaFoldDB" id="A0A316VKT4"/>
<dbReference type="GO" id="GO:0051537">
    <property type="term" value="F:2 iron, 2 sulfur cluster binding"/>
    <property type="evidence" value="ECO:0007669"/>
    <property type="project" value="UniProtKB-KW"/>
</dbReference>
<evidence type="ECO:0000256" key="20">
    <source>
        <dbReference type="ARBA" id="ARBA00070300"/>
    </source>
</evidence>
<dbReference type="Pfam" id="PF07992">
    <property type="entry name" value="Pyr_redox_2"/>
    <property type="match status" value="1"/>
</dbReference>
<keyword evidence="24" id="KW-1185">Reference proteome</keyword>
<proteinExistence type="inferred from homology"/>
<dbReference type="InterPro" id="IPR045854">
    <property type="entry name" value="NO2/SO3_Rdtase_4Fe4S_sf"/>
</dbReference>
<evidence type="ECO:0000256" key="14">
    <source>
        <dbReference type="ARBA" id="ARBA00023014"/>
    </source>
</evidence>
<dbReference type="OrthoDB" id="432169at2759"/>
<keyword evidence="14" id="KW-0411">Iron-sulfur</keyword>
<dbReference type="EC" id="1.7.1.4" evidence="19"/>
<dbReference type="PRINTS" id="PR00469">
    <property type="entry name" value="PNDRDTASEII"/>
</dbReference>
<comment type="pathway">
    <text evidence="4">Nitrogen metabolism; nitrate reduction (assimilation).</text>
</comment>
<evidence type="ECO:0000256" key="8">
    <source>
        <dbReference type="ARBA" id="ARBA00022630"/>
    </source>
</evidence>
<dbReference type="Pfam" id="PF01077">
    <property type="entry name" value="NIR_SIR"/>
    <property type="match status" value="1"/>
</dbReference>
<dbReference type="GO" id="GO:0008942">
    <property type="term" value="F:nitrite reductase [NAD(P)H] activity"/>
    <property type="evidence" value="ECO:0007669"/>
    <property type="project" value="UniProtKB-EC"/>
</dbReference>
<dbReference type="RefSeq" id="XP_025357980.1">
    <property type="nucleotide sequence ID" value="XM_025496318.1"/>
</dbReference>
<comment type="catalytic activity">
    <reaction evidence="17">
        <text>NH4(+) + 3 NAD(+) + 2 H2O = nitrite + 3 NADH + 5 H(+)</text>
        <dbReference type="Rhea" id="RHEA:24628"/>
        <dbReference type="ChEBI" id="CHEBI:15377"/>
        <dbReference type="ChEBI" id="CHEBI:15378"/>
        <dbReference type="ChEBI" id="CHEBI:16301"/>
        <dbReference type="ChEBI" id="CHEBI:28938"/>
        <dbReference type="ChEBI" id="CHEBI:57540"/>
        <dbReference type="ChEBI" id="CHEBI:57945"/>
        <dbReference type="EC" id="1.7.1.4"/>
    </reaction>
</comment>
<evidence type="ECO:0000256" key="1">
    <source>
        <dbReference type="ARBA" id="ARBA00001929"/>
    </source>
</evidence>
<dbReference type="UniPathway" id="UPA00653"/>
<dbReference type="GO" id="GO:0015980">
    <property type="term" value="P:energy derivation by oxidation of organic compounds"/>
    <property type="evidence" value="ECO:0007669"/>
    <property type="project" value="UniProtKB-ARBA"/>
</dbReference>
<keyword evidence="6" id="KW-0004">4Fe-4S</keyword>
<keyword evidence="9" id="KW-0001">2Fe-2S</keyword>
<dbReference type="InterPro" id="IPR006066">
    <property type="entry name" value="NO2/SO3_Rdtase_FeS/sirohaem_BS"/>
</dbReference>
<comment type="cofactor">
    <cofactor evidence="3">
        <name>FAD</name>
        <dbReference type="ChEBI" id="CHEBI:57692"/>
    </cofactor>
</comment>
<keyword evidence="15" id="KW-0534">Nitrate assimilation</keyword>
<dbReference type="InterPro" id="IPR036188">
    <property type="entry name" value="FAD/NAD-bd_sf"/>
</dbReference>
<comment type="cofactor">
    <cofactor evidence="2">
        <name>[4Fe-4S] cluster</name>
        <dbReference type="ChEBI" id="CHEBI:49883"/>
    </cofactor>
</comment>
<dbReference type="Gene3D" id="3.30.413.10">
    <property type="entry name" value="Sulfite Reductase Hemoprotein, domain 1"/>
    <property type="match status" value="1"/>
</dbReference>
<evidence type="ECO:0000256" key="12">
    <source>
        <dbReference type="ARBA" id="ARBA00023002"/>
    </source>
</evidence>
<dbReference type="PROSITE" id="PS51296">
    <property type="entry name" value="RIESKE"/>
    <property type="match status" value="1"/>
</dbReference>
<reference evidence="23 24" key="1">
    <citation type="journal article" date="2018" name="Mol. Biol. Evol.">
        <title>Broad Genomic Sampling Reveals a Smut Pathogenic Ancestry of the Fungal Clade Ustilaginomycotina.</title>
        <authorList>
            <person name="Kijpornyongpan T."/>
            <person name="Mondo S.J."/>
            <person name="Barry K."/>
            <person name="Sandor L."/>
            <person name="Lee J."/>
            <person name="Lipzen A."/>
            <person name="Pangilinan J."/>
            <person name="LaButti K."/>
            <person name="Hainaut M."/>
            <person name="Henrissat B."/>
            <person name="Grigoriev I.V."/>
            <person name="Spatafora J.W."/>
            <person name="Aime M.C."/>
        </authorList>
    </citation>
    <scope>NUCLEOTIDE SEQUENCE [LARGE SCALE GENOMIC DNA]</scope>
    <source>
        <strain evidence="23 24">MCA 3882</strain>
    </source>
</reference>
<evidence type="ECO:0000256" key="21">
    <source>
        <dbReference type="SAM" id="MobiDB-lite"/>
    </source>
</evidence>
<dbReference type="FunFam" id="3.30.413.10:FF:000007">
    <property type="entry name" value="Nitrite reductase [NAD(P)H] large subunit"/>
    <property type="match status" value="1"/>
</dbReference>
<keyword evidence="11" id="KW-0274">FAD</keyword>
<dbReference type="Pfam" id="PF13806">
    <property type="entry name" value="Rieske_2"/>
    <property type="match status" value="1"/>
</dbReference>
<evidence type="ECO:0000256" key="5">
    <source>
        <dbReference type="ARBA" id="ARBA00010429"/>
    </source>
</evidence>
<dbReference type="PROSITE" id="PS00365">
    <property type="entry name" value="NIR_SIR"/>
    <property type="match status" value="1"/>
</dbReference>
<dbReference type="Pfam" id="PF04324">
    <property type="entry name" value="Fer2_BFD"/>
    <property type="match status" value="1"/>
</dbReference>
<dbReference type="FunFam" id="1.10.10.1100:FF:000002">
    <property type="entry name" value="Nitrite reductase large subunit"/>
    <property type="match status" value="1"/>
</dbReference>
<dbReference type="PRINTS" id="PR00368">
    <property type="entry name" value="FADPNR"/>
</dbReference>
<sequence>MAPVPTEVIYDAGQKATSNGDQIAQAIHSFDPKIPSAQDTIASSSQKRYKKCVVVGFGMVGIAFVEKLLKYDLEGGRDEWQVVVIGEEPHLAYNRVGLSTYWEKTSVEELYLNPLEWYSSHAPGKLSYHTSDQVVGIDSVSKHIKTQKGHEIDYDVCVLATGSDAALPPYVSRERFQKIRGAFVYRNISDLEAMLAYSKKRQIKRAAVVGGGLLGLEAAKALLDLETVEQAIIVERNQWVLSRQLDSEGGRMVLDKVRNLGVEVLLQARVRDLIPHCTDRLTGIMLQGAQDGSTPDSPYDLDMIVFAVGIKARDELAKPCSITTDRRGGFVVDHHLQTNIPDVYAVGECASYKGETWGLIAPGVEMADTLSWNLTEGPHHQIRTMTPPDVSTKLKLMGVDVASFGDFFADQGKLSKPLPGTSRRGGDDKSKNIPIEKQVKSMTYRDPFSDVYKKYIFTADGKYLIGGMMVGDVKDFVKLVGVCSKQKLIEKPPAEFIIGAKKEGEEEGDDLDDDAQICSCHNVKKGDVIAQVKKGCHSIGEIKSCTKLGTGCGGCMPLGTSVFNKAMKDAGQEVSNNVCPHFDYSRADLFMIVKFRKLKDFPSVMASAGNKASSLGCDVCRPAVGSILSSLYNDWIMQPKLRQTQDTNDRFLANMQRDGTYSVVPRLPAGEVSPDKLRVLGEVATDFGLYTKITGGQRIDMFGAKKQDLPAIWTRLVDAGFESGHAYGKALRTIKSCVGTTWCRYGVGDSVKFAVELENRYRGIRAPHKFKSAVSGCNRDCAEFHSKDFGVLATPKGWNVVVGGNGGAKPRHAWPLAENVTKHMAVKLIDRFLALYIRSADKLQRTARWIESLPGGIEELKSIIVDDKLGLCEELEKDMQELVGTYHCEWAMVVRDPERQKAFRQFVNTDETQSSVEKVEERGQSRPEYWPTDAAPLKFSVLDVVQTAKWDWRIMCNASDVEPSDEATSSAVVKYGDVQLAIYHVPSKGWFASQQMCPHRRANVLADGLIGEDEAGNPYVSCPLHKRQYNLDPNVEKKGGFCRSDADYQIMTFNCKEEDGKVLVNLPETESLDAILSTSKWMIRKAKEESHILAGGKPGDISPDAPNGSPAMNSGVEIAGIKDEVTAEGKEEENIHQAQIAAGKIQAKQQKASCGDQVDGGKLDW</sequence>
<comment type="catalytic activity">
    <reaction evidence="18">
        <text>NH4(+) + 3 NADP(+) + 2 H2O = nitrite + 3 NADPH + 5 H(+)</text>
        <dbReference type="Rhea" id="RHEA:24632"/>
        <dbReference type="ChEBI" id="CHEBI:15377"/>
        <dbReference type="ChEBI" id="CHEBI:15378"/>
        <dbReference type="ChEBI" id="CHEBI:16301"/>
        <dbReference type="ChEBI" id="CHEBI:28938"/>
        <dbReference type="ChEBI" id="CHEBI:57783"/>
        <dbReference type="ChEBI" id="CHEBI:58349"/>
        <dbReference type="EC" id="1.7.1.4"/>
    </reaction>
</comment>
<dbReference type="SUPFAM" id="SSF56014">
    <property type="entry name" value="Nitrite and sulphite reductase 4Fe-4S domain-like"/>
    <property type="match status" value="1"/>
</dbReference>
<accession>A0A316VKT4</accession>
<dbReference type="PANTHER" id="PTHR43809:SF1">
    <property type="entry name" value="NITRITE REDUCTASE (NADH) LARGE SUBUNIT"/>
    <property type="match status" value="1"/>
</dbReference>
<dbReference type="STRING" id="1280837.A0A316VKT4"/>
<comment type="cofactor">
    <cofactor evidence="1">
        <name>siroheme</name>
        <dbReference type="ChEBI" id="CHEBI:60052"/>
    </cofactor>
</comment>
<dbReference type="GO" id="GO:0020037">
    <property type="term" value="F:heme binding"/>
    <property type="evidence" value="ECO:0007669"/>
    <property type="project" value="InterPro"/>
</dbReference>
<dbReference type="InterPro" id="IPR006067">
    <property type="entry name" value="NO2/SO3_Rdtase_4Fe4S_dom"/>
</dbReference>
<dbReference type="PRINTS" id="PR00397">
    <property type="entry name" value="SIROHAEM"/>
</dbReference>
<evidence type="ECO:0000256" key="19">
    <source>
        <dbReference type="ARBA" id="ARBA00066907"/>
    </source>
</evidence>
<dbReference type="InterPro" id="IPR017941">
    <property type="entry name" value="Rieske_2Fe-2S"/>
</dbReference>
<dbReference type="NCBIfam" id="TIGR02378">
    <property type="entry name" value="nirD_assim_sml"/>
    <property type="match status" value="1"/>
</dbReference>
<dbReference type="Proteomes" id="UP000245771">
    <property type="component" value="Unassembled WGS sequence"/>
</dbReference>
<dbReference type="GO" id="GO:0046872">
    <property type="term" value="F:metal ion binding"/>
    <property type="evidence" value="ECO:0007669"/>
    <property type="project" value="UniProtKB-KW"/>
</dbReference>
<dbReference type="Gene3D" id="3.50.50.60">
    <property type="entry name" value="FAD/NAD(P)-binding domain"/>
    <property type="match status" value="2"/>
</dbReference>
<comment type="similarity">
    <text evidence="5">Belongs to the nitrite and sulfite reductase 4Fe-4S domain family.</text>
</comment>
<evidence type="ECO:0000256" key="2">
    <source>
        <dbReference type="ARBA" id="ARBA00001966"/>
    </source>
</evidence>
<dbReference type="SUPFAM" id="SSF50022">
    <property type="entry name" value="ISP domain"/>
    <property type="match status" value="1"/>
</dbReference>
<dbReference type="InterPro" id="IPR023753">
    <property type="entry name" value="FAD/NAD-binding_dom"/>
</dbReference>
<dbReference type="PANTHER" id="PTHR43809">
    <property type="entry name" value="NITRITE REDUCTASE (NADH) LARGE SUBUNIT"/>
    <property type="match status" value="1"/>
</dbReference>
<dbReference type="InterPro" id="IPR005117">
    <property type="entry name" value="NiRdtase/SiRdtase_haem-b_fer"/>
</dbReference>
<dbReference type="Gene3D" id="3.90.480.20">
    <property type="match status" value="1"/>
</dbReference>
<dbReference type="Pfam" id="PF03460">
    <property type="entry name" value="NIR_SIR_ferr"/>
    <property type="match status" value="1"/>
</dbReference>
<evidence type="ECO:0000256" key="4">
    <source>
        <dbReference type="ARBA" id="ARBA00005096"/>
    </source>
</evidence>